<keyword evidence="3" id="KW-1185">Reference proteome</keyword>
<accession>A0A1M6K1J6</accession>
<dbReference type="OrthoDB" id="2031765at2"/>
<name>A0A1M6K1J6_9FIRM</name>
<organism evidence="2 3">
    <name type="scientific">Parasporobacterium paucivorans DSM 15970</name>
    <dbReference type="NCBI Taxonomy" id="1122934"/>
    <lineage>
        <taxon>Bacteria</taxon>
        <taxon>Bacillati</taxon>
        <taxon>Bacillota</taxon>
        <taxon>Clostridia</taxon>
        <taxon>Lachnospirales</taxon>
        <taxon>Lachnospiraceae</taxon>
        <taxon>Parasporobacterium</taxon>
    </lineage>
</organism>
<evidence type="ECO:0000256" key="1">
    <source>
        <dbReference type="SAM" id="SignalP"/>
    </source>
</evidence>
<dbReference type="RefSeq" id="WP_073994374.1">
    <property type="nucleotide sequence ID" value="NZ_FQYT01000024.1"/>
</dbReference>
<sequence length="182" mass="19158">MPQNLRSFPTCLFLLFLAFFAVLPSQAQASSGTWNQEGYYDISWYNSSNTSFSISTASELAGLSVLAATGNDFTGKTIRLEGNINLTGHFWIPIGMNTTNDFNGTFLGQGHTITGLVLDTSQLAAGYNSAGLFGYVNTGAVLDSLGVDVSIQGAGSDGINIGGLYSGSVVKTKTSTFLNEPI</sequence>
<dbReference type="Proteomes" id="UP000184342">
    <property type="component" value="Unassembled WGS sequence"/>
</dbReference>
<keyword evidence="1" id="KW-0732">Signal</keyword>
<dbReference type="Gene3D" id="2.160.20.110">
    <property type="match status" value="1"/>
</dbReference>
<protein>
    <submittedName>
        <fullName evidence="2">Uncharacterized protein</fullName>
    </submittedName>
</protein>
<dbReference type="AlphaFoldDB" id="A0A1M6K1J6"/>
<proteinExistence type="predicted"/>
<feature type="chain" id="PRO_5012612879" evidence="1">
    <location>
        <begin position="30"/>
        <end position="182"/>
    </location>
</feature>
<evidence type="ECO:0000313" key="2">
    <source>
        <dbReference type="EMBL" id="SHJ52785.1"/>
    </source>
</evidence>
<dbReference type="STRING" id="1122934.SAMN02745691_02116"/>
<gene>
    <name evidence="2" type="ORF">SAMN02745691_02116</name>
</gene>
<feature type="signal peptide" evidence="1">
    <location>
        <begin position="1"/>
        <end position="29"/>
    </location>
</feature>
<dbReference type="EMBL" id="FQYT01000024">
    <property type="protein sequence ID" value="SHJ52785.1"/>
    <property type="molecule type" value="Genomic_DNA"/>
</dbReference>
<reference evidence="2 3" key="1">
    <citation type="submission" date="2016-11" db="EMBL/GenBank/DDBJ databases">
        <authorList>
            <person name="Jaros S."/>
            <person name="Januszkiewicz K."/>
            <person name="Wedrychowicz H."/>
        </authorList>
    </citation>
    <scope>NUCLEOTIDE SEQUENCE [LARGE SCALE GENOMIC DNA]</scope>
    <source>
        <strain evidence="2 3">DSM 15970</strain>
    </source>
</reference>
<evidence type="ECO:0000313" key="3">
    <source>
        <dbReference type="Proteomes" id="UP000184342"/>
    </source>
</evidence>